<sequence>MKPAYRRTLIGVLVVLALLVVARLVLPYVLKDYLNRKMDRMGDYHGQIADIDVHLWRGAYSIAGLRIEKVDGKVPVPFFAAATTDIALSWRALSHGTVRGRVEFDRASLNFVDGQDKGPSQTGTGVDWRQKLEMLLPIRLDEVTVRDSKVTFHNFVSHPKVDLAMTDVDATVINLTNADRSQGRRVADLDATARVLGEAPLMAKARFDPLDKRLQDFTFILRVSEIQLKRLNDLARAYAKLDFAGGHGTFVMQLEARDGQLDGYAKPLLYDVQIFSWKQDVEEEGKNPLRVAWEAVAQAVTALFKNQAKDQFATRVPISGRIDDKDLGTWSAVVNVLRNAFVKAYTPQLENLQPAPEKRD</sequence>
<proteinExistence type="predicted"/>
<organism evidence="1 2">
    <name type="scientific">Fulvimonas yonginensis</name>
    <dbReference type="NCBI Taxonomy" id="1495200"/>
    <lineage>
        <taxon>Bacteria</taxon>
        <taxon>Pseudomonadati</taxon>
        <taxon>Pseudomonadota</taxon>
        <taxon>Gammaproteobacteria</taxon>
        <taxon>Lysobacterales</taxon>
        <taxon>Rhodanobacteraceae</taxon>
        <taxon>Fulvimonas</taxon>
    </lineage>
</organism>
<gene>
    <name evidence="1" type="ORF">WAT24_01270</name>
</gene>
<comment type="caution">
    <text evidence="1">The sequence shown here is derived from an EMBL/GenBank/DDBJ whole genome shotgun (WGS) entry which is preliminary data.</text>
</comment>
<evidence type="ECO:0000313" key="2">
    <source>
        <dbReference type="Proteomes" id="UP001381174"/>
    </source>
</evidence>
<reference evidence="1 2" key="1">
    <citation type="journal article" date="2014" name="Int. J. Syst. Evol. Microbiol.">
        <title>Fulvimonas yonginensis sp. nov., isolated from greenhouse soil, and emended description of the genus Fulvimonas.</title>
        <authorList>
            <person name="Ahn J.H."/>
            <person name="Kim S.J."/>
            <person name="Weon H.Y."/>
            <person name="Hong S.B."/>
            <person name="Seok S.J."/>
            <person name="Kwon S.W."/>
        </authorList>
    </citation>
    <scope>NUCLEOTIDE SEQUENCE [LARGE SCALE GENOMIC DNA]</scope>
    <source>
        <strain evidence="1 2">KACC 16952</strain>
    </source>
</reference>
<accession>A0ABU8J815</accession>
<dbReference type="Proteomes" id="UP001381174">
    <property type="component" value="Unassembled WGS sequence"/>
</dbReference>
<dbReference type="RefSeq" id="WP_336805993.1">
    <property type="nucleotide sequence ID" value="NZ_JBBBNY010000001.1"/>
</dbReference>
<name>A0ABU8J815_9GAMM</name>
<evidence type="ECO:0000313" key="1">
    <source>
        <dbReference type="EMBL" id="MEI7035381.1"/>
    </source>
</evidence>
<dbReference type="EMBL" id="JBBBNY010000001">
    <property type="protein sequence ID" value="MEI7035381.1"/>
    <property type="molecule type" value="Genomic_DNA"/>
</dbReference>
<keyword evidence="2" id="KW-1185">Reference proteome</keyword>
<protein>
    <submittedName>
        <fullName evidence="1">DUF748 domain-containing protein</fullName>
    </submittedName>
</protein>